<dbReference type="AlphaFoldDB" id="A0A4R1XVV5"/>
<dbReference type="Proteomes" id="UP000294963">
    <property type="component" value="Unassembled WGS sequence"/>
</dbReference>
<dbReference type="GO" id="GO:0016740">
    <property type="term" value="F:transferase activity"/>
    <property type="evidence" value="ECO:0007669"/>
    <property type="project" value="UniProtKB-KW"/>
</dbReference>
<dbReference type="Pfam" id="PF01755">
    <property type="entry name" value="Glyco_transf_25"/>
    <property type="match status" value="1"/>
</dbReference>
<keyword evidence="3" id="KW-1185">Reference proteome</keyword>
<reference evidence="2 3" key="1">
    <citation type="submission" date="2019-03" db="EMBL/GenBank/DDBJ databases">
        <title>Genomic analyses of the natural microbiome of Caenorhabditis elegans.</title>
        <authorList>
            <person name="Samuel B."/>
        </authorList>
    </citation>
    <scope>NUCLEOTIDE SEQUENCE [LARGE SCALE GENOMIC DNA]</scope>
    <source>
        <strain evidence="2 3">JUb89</strain>
    </source>
</reference>
<dbReference type="OrthoDB" id="9816113at2"/>
<organism evidence="2 3">
    <name type="scientific">Acinetobacter calcoaceticus</name>
    <dbReference type="NCBI Taxonomy" id="471"/>
    <lineage>
        <taxon>Bacteria</taxon>
        <taxon>Pseudomonadati</taxon>
        <taxon>Pseudomonadota</taxon>
        <taxon>Gammaproteobacteria</taxon>
        <taxon>Moraxellales</taxon>
        <taxon>Moraxellaceae</taxon>
        <taxon>Acinetobacter</taxon>
        <taxon>Acinetobacter calcoaceticus/baumannii complex</taxon>
    </lineage>
</organism>
<feature type="domain" description="Glycosyl transferase family 25" evidence="1">
    <location>
        <begin position="2"/>
        <end position="183"/>
    </location>
</feature>
<protein>
    <submittedName>
        <fullName evidence="2">Glycosyl transferase family 25</fullName>
    </submittedName>
</protein>
<dbReference type="InterPro" id="IPR002654">
    <property type="entry name" value="Glyco_trans_25"/>
</dbReference>
<name>A0A4R1XVV5_ACICA</name>
<sequence>MQIYIISIEDEDSPRWEKFIQQPFFQHPNITYQKIGIKGAEVPTKQYFDLAVKGRSKPLSPGELGCTLSHLKALELFLNTNDKYALIFEDDAIIPQDLSLVDLSTAIEQQTLPNNLLFSLGGIQMKESRKVRGEFKDDFLNKKVLKVIPDFYHRVCYAFAYIVDRSMAETLINYHKQIRKADDWGYLYDFDCSSHLYMTYLVDHPQIDADETDPMLSCLAEERSKSADLKKSNYGTPIKKNLAKIFAKKYQID</sequence>
<evidence type="ECO:0000259" key="1">
    <source>
        <dbReference type="Pfam" id="PF01755"/>
    </source>
</evidence>
<keyword evidence="2" id="KW-0808">Transferase</keyword>
<dbReference type="EMBL" id="SLVJ01000006">
    <property type="protein sequence ID" value="TCM68136.1"/>
    <property type="molecule type" value="Genomic_DNA"/>
</dbReference>
<dbReference type="CDD" id="cd06532">
    <property type="entry name" value="Glyco_transf_25"/>
    <property type="match status" value="1"/>
</dbReference>
<evidence type="ECO:0000313" key="2">
    <source>
        <dbReference type="EMBL" id="TCM68136.1"/>
    </source>
</evidence>
<accession>A0A4R1XVV5</accession>
<evidence type="ECO:0000313" key="3">
    <source>
        <dbReference type="Proteomes" id="UP000294963"/>
    </source>
</evidence>
<proteinExistence type="predicted"/>
<gene>
    <name evidence="2" type="ORF">EC844_106119</name>
</gene>
<comment type="caution">
    <text evidence="2">The sequence shown here is derived from an EMBL/GenBank/DDBJ whole genome shotgun (WGS) entry which is preliminary data.</text>
</comment>